<name>W5TN31_9NOCA</name>
<dbReference type="Proteomes" id="UP000019150">
    <property type="component" value="Chromosome"/>
</dbReference>
<dbReference type="EMBL" id="CP006850">
    <property type="protein sequence ID" value="AHH20765.1"/>
    <property type="molecule type" value="Genomic_DNA"/>
</dbReference>
<dbReference type="Gene3D" id="3.90.320.10">
    <property type="match status" value="1"/>
</dbReference>
<evidence type="ECO:0000313" key="2">
    <source>
        <dbReference type="EMBL" id="AHH20765.1"/>
    </source>
</evidence>
<evidence type="ECO:0000259" key="1">
    <source>
        <dbReference type="Pfam" id="PF12684"/>
    </source>
</evidence>
<dbReference type="STRING" id="1415166.NONO_c59890"/>
<feature type="domain" description="Putative exodeoxyribonuclease 8 PDDEXK-like" evidence="1">
    <location>
        <begin position="120"/>
        <end position="290"/>
    </location>
</feature>
<gene>
    <name evidence="2" type="ORF">NONO_c59890</name>
</gene>
<keyword evidence="3" id="KW-1185">Reference proteome</keyword>
<dbReference type="PATRIC" id="fig|1415166.3.peg.6168"/>
<proteinExistence type="predicted"/>
<evidence type="ECO:0000313" key="3">
    <source>
        <dbReference type="Proteomes" id="UP000019150"/>
    </source>
</evidence>
<reference evidence="2 3" key="1">
    <citation type="journal article" date="2014" name="Appl. Environ. Microbiol.">
        <title>Insights into the Microbial Degradation of Rubber and Gutta-Percha by Analysis of the Complete Genome of Nocardia nova SH22a.</title>
        <authorList>
            <person name="Luo Q."/>
            <person name="Hiessl S."/>
            <person name="Poehlein A."/>
            <person name="Daniel R."/>
            <person name="Steinbuchel A."/>
        </authorList>
    </citation>
    <scope>NUCLEOTIDE SEQUENCE [LARGE SCALE GENOMIC DNA]</scope>
    <source>
        <strain evidence="2">SH22a</strain>
    </source>
</reference>
<dbReference type="RefSeq" id="WP_025352116.1">
    <property type="nucleotide sequence ID" value="NZ_CP006850.1"/>
</dbReference>
<dbReference type="InterPro" id="IPR024432">
    <property type="entry name" value="Put_RecE_PDDEXK-like_dom"/>
</dbReference>
<dbReference type="HOGENOM" id="CLU_070063_0_0_11"/>
<dbReference type="OrthoDB" id="3292504at2"/>
<dbReference type="KEGG" id="nno:NONO_c59890"/>
<protein>
    <recommendedName>
        <fullName evidence="1">Putative exodeoxyribonuclease 8 PDDEXK-like domain-containing protein</fullName>
    </recommendedName>
</protein>
<organism evidence="2 3">
    <name type="scientific">Nocardia nova SH22a</name>
    <dbReference type="NCBI Taxonomy" id="1415166"/>
    <lineage>
        <taxon>Bacteria</taxon>
        <taxon>Bacillati</taxon>
        <taxon>Actinomycetota</taxon>
        <taxon>Actinomycetes</taxon>
        <taxon>Mycobacteriales</taxon>
        <taxon>Nocardiaceae</taxon>
        <taxon>Nocardia</taxon>
    </lineage>
</organism>
<sequence>MTGVNDICNITDLDREICWHCKGQPAVPQPLVAAPTAPGLYPDLPEDVYHGDPNSLSSTGVRQLLKPGGPAKFRYSEPQHNDDFDIGIAAHTLLLGTGAGIVVVDAKTWQSSAAKAARAQARAEGKVPLLTAQYDATKAMVDAAMSRPEIAELFPGAPEGVAELSAYAIDPVTWVLLRARFDYIVFMSDRRVRVRDYKTAKDASPRGFERAAADHGYHIQFAHYVRVLEALGYVVEEFLFVAQEKTPPYLPSVHEFDTAALRSGQEEVTAGARIFAACRDRDEWPGYGSQTNQMSLPGWARKGW</sequence>
<dbReference type="AlphaFoldDB" id="W5TN31"/>
<dbReference type="InterPro" id="IPR011604">
    <property type="entry name" value="PDDEXK-like_dom_sf"/>
</dbReference>
<accession>W5TN31</accession>
<dbReference type="Pfam" id="PF12684">
    <property type="entry name" value="DUF3799"/>
    <property type="match status" value="1"/>
</dbReference>
<dbReference type="eggNOG" id="COG1074">
    <property type="taxonomic scope" value="Bacteria"/>
</dbReference>